<keyword evidence="3" id="KW-1003">Cell membrane</keyword>
<evidence type="ECO:0000256" key="4">
    <source>
        <dbReference type="ARBA" id="ARBA00022692"/>
    </source>
</evidence>
<evidence type="ECO:0000256" key="1">
    <source>
        <dbReference type="ARBA" id="ARBA00004651"/>
    </source>
</evidence>
<accession>A0A7K0GWQ8</accession>
<evidence type="ECO:0000313" key="8">
    <source>
        <dbReference type="EMBL" id="MRY94095.1"/>
    </source>
</evidence>
<feature type="transmembrane region" description="Helical" evidence="7">
    <location>
        <begin position="44"/>
        <end position="68"/>
    </location>
</feature>
<protein>
    <submittedName>
        <fullName evidence="8">Oligosaccharide flippase family protein</fullName>
    </submittedName>
</protein>
<feature type="transmembrane region" description="Helical" evidence="7">
    <location>
        <begin position="20"/>
        <end position="38"/>
    </location>
</feature>
<keyword evidence="6 7" id="KW-0472">Membrane</keyword>
<evidence type="ECO:0000256" key="7">
    <source>
        <dbReference type="SAM" id="Phobius"/>
    </source>
</evidence>
<evidence type="ECO:0000256" key="5">
    <source>
        <dbReference type="ARBA" id="ARBA00022989"/>
    </source>
</evidence>
<dbReference type="PANTHER" id="PTHR30250:SF10">
    <property type="entry name" value="LIPOPOLYSACCHARIDE BIOSYNTHESIS PROTEIN WZXC"/>
    <property type="match status" value="1"/>
</dbReference>
<comment type="caution">
    <text evidence="8">The sequence shown here is derived from an EMBL/GenBank/DDBJ whole genome shotgun (WGS) entry which is preliminary data.</text>
</comment>
<dbReference type="RefSeq" id="WP_008777783.1">
    <property type="nucleotide sequence ID" value="NZ_JBCPFK010000063.1"/>
</dbReference>
<keyword evidence="4 7" id="KW-0812">Transmembrane</keyword>
<comment type="similarity">
    <text evidence="2">Belongs to the polysaccharide synthase family.</text>
</comment>
<sequence>MSSIKKDLAKNTIWNSVERFSNMGIQLLCTFILARYLTPSDYGIIGMLAVFNAVANSFIDSGFGLSLIREKMVSREDYSTILYFNVVLSMFFYIALYLCSGLIADFYNQPILVDLSKVVFLMLPFQAVGLVQNTILQKELKFKKLCIISISSSIISAIVAIIFAYIYENVWALAIQMVLSQFLRSLFLWISTDFVPILKFSKVSFAKYFAFSKDILISGLIGNIIGNIQSILIGKYYSASDLGFYSQADRIKTIASTSTTGVIQNVTYPTLAKVYNDGGDLKGAYKKVIMITILFVGSVMSLLMGISSDLFGILMGSQWREAGVYFLLLGISGLLFPLHSVNQNILLVKGESKKILYLEISRRCIMLIIVFITIHFNVYLFAAGLSIYSFLLLFLNLSVCGKPIGYGIWSQLRDVSPTLLKQIFVTLLCLVVSNFMEDINIYFRVVVTLLLGCSLLLLLFVRDPYFKMGIKLLPIKRK</sequence>
<name>A0A7K0GWQ8_PARDI</name>
<dbReference type="Pfam" id="PF13440">
    <property type="entry name" value="Polysacc_synt_3"/>
    <property type="match status" value="1"/>
</dbReference>
<feature type="transmembrane region" description="Helical" evidence="7">
    <location>
        <begin position="80"/>
        <end position="103"/>
    </location>
</feature>
<comment type="subcellular location">
    <subcellularLocation>
        <location evidence="1">Cell membrane</location>
        <topology evidence="1">Multi-pass membrane protein</topology>
    </subcellularLocation>
</comment>
<dbReference type="InterPro" id="IPR050833">
    <property type="entry name" value="Poly_Biosynth_Transport"/>
</dbReference>
<dbReference type="Proteomes" id="UP000461276">
    <property type="component" value="Unassembled WGS sequence"/>
</dbReference>
<proteinExistence type="inferred from homology"/>
<dbReference type="AlphaFoldDB" id="A0A7K0GWQ8"/>
<evidence type="ECO:0000256" key="3">
    <source>
        <dbReference type="ARBA" id="ARBA00022475"/>
    </source>
</evidence>
<feature type="transmembrane region" description="Helical" evidence="7">
    <location>
        <begin position="288"/>
        <end position="316"/>
    </location>
</feature>
<feature type="transmembrane region" description="Helical" evidence="7">
    <location>
        <begin position="441"/>
        <end position="461"/>
    </location>
</feature>
<dbReference type="CDD" id="cd13127">
    <property type="entry name" value="MATE_tuaB_like"/>
    <property type="match status" value="1"/>
</dbReference>
<feature type="transmembrane region" description="Helical" evidence="7">
    <location>
        <begin position="363"/>
        <end position="381"/>
    </location>
</feature>
<dbReference type="EMBL" id="WKMY01000008">
    <property type="protein sequence ID" value="MRY94095.1"/>
    <property type="molecule type" value="Genomic_DNA"/>
</dbReference>
<dbReference type="GO" id="GO:0005886">
    <property type="term" value="C:plasma membrane"/>
    <property type="evidence" value="ECO:0007669"/>
    <property type="project" value="UniProtKB-SubCell"/>
</dbReference>
<organism evidence="8 9">
    <name type="scientific">Parabacteroides distasonis</name>
    <dbReference type="NCBI Taxonomy" id="823"/>
    <lineage>
        <taxon>Bacteria</taxon>
        <taxon>Pseudomonadati</taxon>
        <taxon>Bacteroidota</taxon>
        <taxon>Bacteroidia</taxon>
        <taxon>Bacteroidales</taxon>
        <taxon>Tannerellaceae</taxon>
        <taxon>Parabacteroides</taxon>
    </lineage>
</organism>
<dbReference type="PANTHER" id="PTHR30250">
    <property type="entry name" value="PST FAMILY PREDICTED COLANIC ACID TRANSPORTER"/>
    <property type="match status" value="1"/>
</dbReference>
<evidence type="ECO:0000256" key="6">
    <source>
        <dbReference type="ARBA" id="ARBA00023136"/>
    </source>
</evidence>
<reference evidence="8 9" key="1">
    <citation type="journal article" date="2019" name="Nat. Med.">
        <title>A library of human gut bacterial isolates paired with longitudinal multiomics data enables mechanistic microbiome research.</title>
        <authorList>
            <person name="Poyet M."/>
            <person name="Groussin M."/>
            <person name="Gibbons S.M."/>
            <person name="Avila-Pacheco J."/>
            <person name="Jiang X."/>
            <person name="Kearney S.M."/>
            <person name="Perrotta A.R."/>
            <person name="Berdy B."/>
            <person name="Zhao S."/>
            <person name="Lieberman T.D."/>
            <person name="Swanson P.K."/>
            <person name="Smith M."/>
            <person name="Roesemann S."/>
            <person name="Alexander J.E."/>
            <person name="Rich S.A."/>
            <person name="Livny J."/>
            <person name="Vlamakis H."/>
            <person name="Clish C."/>
            <person name="Bullock K."/>
            <person name="Deik A."/>
            <person name="Scott J."/>
            <person name="Pierce K.A."/>
            <person name="Xavier R.J."/>
            <person name="Alm E.J."/>
        </authorList>
    </citation>
    <scope>NUCLEOTIDE SEQUENCE [LARGE SCALE GENOMIC DNA]</scope>
    <source>
        <strain evidence="8 9">BIOML-A9</strain>
    </source>
</reference>
<keyword evidence="5 7" id="KW-1133">Transmembrane helix</keyword>
<evidence type="ECO:0000256" key="2">
    <source>
        <dbReference type="ARBA" id="ARBA00007430"/>
    </source>
</evidence>
<feature type="transmembrane region" description="Helical" evidence="7">
    <location>
        <begin position="322"/>
        <end position="342"/>
    </location>
</feature>
<feature type="transmembrane region" description="Helical" evidence="7">
    <location>
        <begin position="115"/>
        <end position="133"/>
    </location>
</feature>
<gene>
    <name evidence="8" type="ORF">GKD67_12850</name>
</gene>
<feature type="transmembrane region" description="Helical" evidence="7">
    <location>
        <begin position="145"/>
        <end position="167"/>
    </location>
</feature>
<dbReference type="GeneID" id="69481301"/>
<evidence type="ECO:0000313" key="9">
    <source>
        <dbReference type="Proteomes" id="UP000461276"/>
    </source>
</evidence>